<dbReference type="VEuPathDB" id="FungiDB:FUN_013373"/>
<dbReference type="EMBL" id="LLXJ01001652">
    <property type="protein sequence ID" value="PKC01278.1"/>
    <property type="molecule type" value="Genomic_DNA"/>
</dbReference>
<protein>
    <submittedName>
        <fullName evidence="2">Uncharacterized protein</fullName>
    </submittedName>
</protein>
<dbReference type="AlphaFoldDB" id="A0A2N0P362"/>
<accession>A0A2N0P362</accession>
<evidence type="ECO:0000313" key="3">
    <source>
        <dbReference type="Proteomes" id="UP000232722"/>
    </source>
</evidence>
<feature type="region of interest" description="Disordered" evidence="1">
    <location>
        <begin position="105"/>
        <end position="142"/>
    </location>
</feature>
<feature type="compositionally biased region" description="Basic and acidic residues" evidence="1">
    <location>
        <begin position="186"/>
        <end position="200"/>
    </location>
</feature>
<dbReference type="Proteomes" id="UP000232722">
    <property type="component" value="Unassembled WGS sequence"/>
</dbReference>
<evidence type="ECO:0000256" key="1">
    <source>
        <dbReference type="SAM" id="MobiDB-lite"/>
    </source>
</evidence>
<feature type="non-terminal residue" evidence="2">
    <location>
        <position position="1"/>
    </location>
</feature>
<dbReference type="VEuPathDB" id="FungiDB:RhiirA1_497013"/>
<proteinExistence type="predicted"/>
<feature type="compositionally biased region" description="Low complexity" evidence="1">
    <location>
        <begin position="201"/>
        <end position="220"/>
    </location>
</feature>
<dbReference type="VEuPathDB" id="FungiDB:RhiirA1_472426"/>
<reference evidence="2 3" key="2">
    <citation type="submission" date="2017-09" db="EMBL/GenBank/DDBJ databases">
        <title>Extensive intraspecific genome diversity in a model arbuscular mycorrhizal fungus.</title>
        <authorList>
            <person name="Chen E.C."/>
            <person name="Morin E."/>
            <person name="Beaudet D."/>
            <person name="Noel J."/>
            <person name="Ndikumana S."/>
            <person name="Charron P."/>
            <person name="St-Onge C."/>
            <person name="Giorgi J."/>
            <person name="Grigoriev I.V."/>
            <person name="Roux C."/>
            <person name="Martin F.M."/>
            <person name="Corradi N."/>
        </authorList>
    </citation>
    <scope>NUCLEOTIDE SEQUENCE [LARGE SCALE GENOMIC DNA]</scope>
    <source>
        <strain evidence="2 3">A5</strain>
    </source>
</reference>
<feature type="compositionally biased region" description="Polar residues" evidence="1">
    <location>
        <begin position="169"/>
        <end position="178"/>
    </location>
</feature>
<evidence type="ECO:0000313" key="2">
    <source>
        <dbReference type="EMBL" id="PKC01278.1"/>
    </source>
</evidence>
<reference evidence="2 3" key="1">
    <citation type="submission" date="2016-04" db="EMBL/GenBank/DDBJ databases">
        <title>Genome analyses suggest a sexual origin of heterokaryosis in a supposedly ancient asexual fungus.</title>
        <authorList>
            <person name="Ropars J."/>
            <person name="Sedzielewska K."/>
            <person name="Noel J."/>
            <person name="Charron P."/>
            <person name="Farinelli L."/>
            <person name="Marton T."/>
            <person name="Kruger M."/>
            <person name="Pelin A."/>
            <person name="Brachmann A."/>
            <person name="Corradi N."/>
        </authorList>
    </citation>
    <scope>NUCLEOTIDE SEQUENCE [LARGE SCALE GENOMIC DNA]</scope>
    <source>
        <strain evidence="2 3">A5</strain>
    </source>
</reference>
<feature type="compositionally biased region" description="Polar residues" evidence="1">
    <location>
        <begin position="113"/>
        <end position="130"/>
    </location>
</feature>
<organism evidence="2 3">
    <name type="scientific">Rhizophagus irregularis</name>
    <dbReference type="NCBI Taxonomy" id="588596"/>
    <lineage>
        <taxon>Eukaryota</taxon>
        <taxon>Fungi</taxon>
        <taxon>Fungi incertae sedis</taxon>
        <taxon>Mucoromycota</taxon>
        <taxon>Glomeromycotina</taxon>
        <taxon>Glomeromycetes</taxon>
        <taxon>Glomerales</taxon>
        <taxon>Glomeraceae</taxon>
        <taxon>Rhizophagus</taxon>
    </lineage>
</organism>
<comment type="caution">
    <text evidence="2">The sequence shown here is derived from an EMBL/GenBank/DDBJ whole genome shotgun (WGS) entry which is preliminary data.</text>
</comment>
<gene>
    <name evidence="2" type="ORF">RhiirA5_426963</name>
</gene>
<sequence>IPVRWFPASWTLRERKQREKFQAVIHDIPEDMTMATLWMDRKPNEFLMHSGASAFKIIQTSKGRRKLVGYFENWETTLKALDSPPVTLPLGKELKWCRHSIPNLKKARKLKTKNTPDTKTSGNTGNAPDSNKSKKKDQAALPTFVHSNNPDYVLVLVIWWQNSRINQSRHSDSNANALSHSRSRSKSRDRFASTSRRDNNNNKNNSYNNNQNKSTPNSSQHTWQRRFALTACIFDAQDICTSDHNPRQTRRVFKFDSVTESQWSEFTDKANALCEVSPSTFSSWHINQMCEYLQSRILNATKATLPSSTVGNNYTPKVPKELETLIQQYPLTYSTAHEHKWSTHLIRLQNILQLYKKVFTFIPTLPLSLSSCRQDDFKSLLDTLSNLSKSLRRFQLLKEKEFQDSSIRARVEDRNNNFETDLSSFINSVLSRNRRYITLDHVFLDHPTRPQLLTDPKDIDDAVVNHFQNFVPINSTPPTSIDVLPDRWSSAYQPMNDVSSSIYDSLMNPLLLKNVMSKFPFTSLDSGIGDPSTDYL</sequence>
<feature type="region of interest" description="Disordered" evidence="1">
    <location>
        <begin position="169"/>
        <end position="221"/>
    </location>
</feature>
<name>A0A2N0P362_9GLOM</name>
<dbReference type="VEuPathDB" id="FungiDB:RhiirFUN_006977"/>